<reference evidence="3 4" key="1">
    <citation type="submission" date="2018-10" db="EMBL/GenBank/DDBJ databases">
        <authorList>
            <person name="Zhang X."/>
        </authorList>
    </citation>
    <scope>NUCLEOTIDE SEQUENCE [LARGE SCALE GENOMIC DNA]</scope>
    <source>
        <strain evidence="3 4">SK-G1</strain>
    </source>
</reference>
<dbReference type="PANTHER" id="PTHR43418">
    <property type="entry name" value="MULTIFUNCTIONAL TRYPTOPHAN BIOSYNTHESIS PROTEIN-RELATED"/>
    <property type="match status" value="1"/>
</dbReference>
<dbReference type="PRINTS" id="PR00099">
    <property type="entry name" value="CPSGATASE"/>
</dbReference>
<dbReference type="FunFam" id="3.40.50.880:FF:000003">
    <property type="entry name" value="Anthranilate synthase component II"/>
    <property type="match status" value="1"/>
</dbReference>
<dbReference type="PROSITE" id="PS51273">
    <property type="entry name" value="GATASE_TYPE_1"/>
    <property type="match status" value="1"/>
</dbReference>
<dbReference type="RefSeq" id="WP_120766923.1">
    <property type="nucleotide sequence ID" value="NZ_CP033169.1"/>
</dbReference>
<gene>
    <name evidence="3" type="ORF">D2962_16850</name>
</gene>
<protein>
    <submittedName>
        <fullName evidence="3">Aminodeoxychorismate/anthranilate synthase component II</fullName>
    </submittedName>
</protein>
<dbReference type="GO" id="GO:0000162">
    <property type="term" value="P:L-tryptophan biosynthetic process"/>
    <property type="evidence" value="ECO:0007669"/>
    <property type="project" value="TreeGrafter"/>
</dbReference>
<evidence type="ECO:0000313" key="3">
    <source>
        <dbReference type="EMBL" id="AYO32045.1"/>
    </source>
</evidence>
<accession>A0A3G2R9G6</accession>
<evidence type="ECO:0000313" key="4">
    <source>
        <dbReference type="Proteomes" id="UP000280960"/>
    </source>
</evidence>
<sequence>MILIIDNYDSFTYNLYQYAGELYPEVEVVRNDEIDVEDVMNSGARRIILSPGPGRPEDAGICVDLIRKNDGRIPILGICLGHQAIGVAYGAKVTGAEKIFHGKTSQVSHNGRGIFRGIKNPITAMRYHSLVIKGGTLPDELEVTAVTAGGVIMGIRHKKFPVYGVQFHPESILTEEGKSILKNFLEGDEYVS</sequence>
<dbReference type="GO" id="GO:0005829">
    <property type="term" value="C:cytosol"/>
    <property type="evidence" value="ECO:0007669"/>
    <property type="project" value="TreeGrafter"/>
</dbReference>
<name>A0A3G2R9G6_9FIRM</name>
<dbReference type="InterPro" id="IPR006221">
    <property type="entry name" value="TrpG/PapA_dom"/>
</dbReference>
<organism evidence="3 4">
    <name type="scientific">Biomaibacter acetigenes</name>
    <dbReference type="NCBI Taxonomy" id="2316383"/>
    <lineage>
        <taxon>Bacteria</taxon>
        <taxon>Bacillati</taxon>
        <taxon>Bacillota</taxon>
        <taxon>Clostridia</taxon>
        <taxon>Thermosediminibacterales</taxon>
        <taxon>Tepidanaerobacteraceae</taxon>
        <taxon>Biomaibacter</taxon>
    </lineage>
</organism>
<evidence type="ECO:0000259" key="2">
    <source>
        <dbReference type="Pfam" id="PF00117"/>
    </source>
</evidence>
<dbReference type="KEGG" id="bacg:D2962_16850"/>
<dbReference type="PRINTS" id="PR00097">
    <property type="entry name" value="ANTSNTHASEII"/>
</dbReference>
<dbReference type="Gene3D" id="3.40.50.880">
    <property type="match status" value="1"/>
</dbReference>
<dbReference type="PRINTS" id="PR00096">
    <property type="entry name" value="GATASE"/>
</dbReference>
<keyword evidence="1" id="KW-0315">Glutamine amidotransferase</keyword>
<dbReference type="AlphaFoldDB" id="A0A3G2R9G6"/>
<dbReference type="SUPFAM" id="SSF52317">
    <property type="entry name" value="Class I glutamine amidotransferase-like"/>
    <property type="match status" value="1"/>
</dbReference>
<evidence type="ECO:0000256" key="1">
    <source>
        <dbReference type="ARBA" id="ARBA00022962"/>
    </source>
</evidence>
<proteinExistence type="predicted"/>
<dbReference type="GO" id="GO:0004049">
    <property type="term" value="F:anthranilate synthase activity"/>
    <property type="evidence" value="ECO:0007669"/>
    <property type="project" value="TreeGrafter"/>
</dbReference>
<dbReference type="InterPro" id="IPR017926">
    <property type="entry name" value="GATASE"/>
</dbReference>
<dbReference type="NCBIfam" id="TIGR00566">
    <property type="entry name" value="trpG_papA"/>
    <property type="match status" value="1"/>
</dbReference>
<feature type="domain" description="Glutamine amidotransferase" evidence="2">
    <location>
        <begin position="3"/>
        <end position="185"/>
    </location>
</feature>
<dbReference type="Pfam" id="PF00117">
    <property type="entry name" value="GATase"/>
    <property type="match status" value="1"/>
</dbReference>
<dbReference type="InterPro" id="IPR050472">
    <property type="entry name" value="Anth_synth/Amidotransfase"/>
</dbReference>
<dbReference type="Proteomes" id="UP000280960">
    <property type="component" value="Chromosome"/>
</dbReference>
<dbReference type="PANTHER" id="PTHR43418:SF4">
    <property type="entry name" value="MULTIFUNCTIONAL TRYPTOPHAN BIOSYNTHESIS PROTEIN"/>
    <property type="match status" value="1"/>
</dbReference>
<keyword evidence="4" id="KW-1185">Reference proteome</keyword>
<dbReference type="CDD" id="cd01743">
    <property type="entry name" value="GATase1_Anthranilate_Synthase"/>
    <property type="match status" value="1"/>
</dbReference>
<dbReference type="EMBL" id="CP033169">
    <property type="protein sequence ID" value="AYO32045.1"/>
    <property type="molecule type" value="Genomic_DNA"/>
</dbReference>
<dbReference type="InterPro" id="IPR029062">
    <property type="entry name" value="Class_I_gatase-like"/>
</dbReference>